<sequence>MTENKLAPSQQKYKTAVFRRRIIERLRLQMVTEQQVLTELGISRTLLNQWNRTYQRYQLVWWFKPARFPRFVMKKPITDEVQALKQKLADTEAALKQERLKN</sequence>
<evidence type="ECO:0000313" key="2">
    <source>
        <dbReference type="EMBL" id="SFF35498.1"/>
    </source>
</evidence>
<accession>A0A1I2I1F7</accession>
<dbReference type="RefSeq" id="WP_093835255.1">
    <property type="nucleotide sequence ID" value="NZ_FOLQ01000051.1"/>
</dbReference>
<gene>
    <name evidence="1" type="ORF">SAMN05216167_15121</name>
    <name evidence="2" type="ORF">SAMN05216167_1531</name>
</gene>
<evidence type="ECO:0000313" key="1">
    <source>
        <dbReference type="EMBL" id="SFF34854.1"/>
    </source>
</evidence>
<keyword evidence="3" id="KW-1185">Reference proteome</keyword>
<dbReference type="STRING" id="662367.SAMN05216167_15121"/>
<dbReference type="EMBL" id="FOLQ01000053">
    <property type="protein sequence ID" value="SFF35498.1"/>
    <property type="molecule type" value="Genomic_DNA"/>
</dbReference>
<dbReference type="Proteomes" id="UP000198598">
    <property type="component" value="Unassembled WGS sequence"/>
</dbReference>
<evidence type="ECO:0008006" key="4">
    <source>
        <dbReference type="Google" id="ProtNLM"/>
    </source>
</evidence>
<dbReference type="OrthoDB" id="964970at2"/>
<organism evidence="2 3">
    <name type="scientific">Spirosoma endophyticum</name>
    <dbReference type="NCBI Taxonomy" id="662367"/>
    <lineage>
        <taxon>Bacteria</taxon>
        <taxon>Pseudomonadati</taxon>
        <taxon>Bacteroidota</taxon>
        <taxon>Cytophagia</taxon>
        <taxon>Cytophagales</taxon>
        <taxon>Cytophagaceae</taxon>
        <taxon>Spirosoma</taxon>
    </lineage>
</organism>
<evidence type="ECO:0000313" key="3">
    <source>
        <dbReference type="Proteomes" id="UP000198598"/>
    </source>
</evidence>
<dbReference type="AlphaFoldDB" id="A0A1I2I1F7"/>
<name>A0A1I2I1F7_9BACT</name>
<dbReference type="EMBL" id="FOLQ01000051">
    <property type="protein sequence ID" value="SFF34854.1"/>
    <property type="molecule type" value="Genomic_DNA"/>
</dbReference>
<feature type="non-terminal residue" evidence="2">
    <location>
        <position position="102"/>
    </location>
</feature>
<reference evidence="2 3" key="1">
    <citation type="submission" date="2016-10" db="EMBL/GenBank/DDBJ databases">
        <authorList>
            <person name="de Groot N.N."/>
        </authorList>
    </citation>
    <scope>NUCLEOTIDE SEQUENCE [LARGE SCALE GENOMIC DNA]</scope>
    <source>
        <strain evidence="2 3">DSM 26130</strain>
    </source>
</reference>
<protein>
    <recommendedName>
        <fullName evidence="4">Transposase</fullName>
    </recommendedName>
</protein>
<proteinExistence type="predicted"/>